<evidence type="ECO:0000313" key="5">
    <source>
        <dbReference type="Proteomes" id="UP000187181"/>
    </source>
</evidence>
<reference evidence="5" key="1">
    <citation type="submission" date="2017-01" db="EMBL/GenBank/DDBJ databases">
        <authorList>
            <person name="Varghese N."/>
            <person name="Submissions S."/>
        </authorList>
    </citation>
    <scope>NUCLEOTIDE SEQUENCE [LARGE SCALE GENOMIC DNA]</scope>
    <source>
        <strain evidence="5">LP100</strain>
    </source>
</reference>
<evidence type="ECO:0000313" key="4">
    <source>
        <dbReference type="EMBL" id="SIT74721.1"/>
    </source>
</evidence>
<protein>
    <recommendedName>
        <fullName evidence="2">Anti-sigma factor antagonist</fullName>
    </recommendedName>
</protein>
<dbReference type="InterPro" id="IPR036513">
    <property type="entry name" value="STAS_dom_sf"/>
</dbReference>
<dbReference type="SUPFAM" id="SSF52091">
    <property type="entry name" value="SpoIIaa-like"/>
    <property type="match status" value="1"/>
</dbReference>
<dbReference type="PANTHER" id="PTHR33495">
    <property type="entry name" value="ANTI-SIGMA FACTOR ANTAGONIST TM_1081-RELATED-RELATED"/>
    <property type="match status" value="1"/>
</dbReference>
<dbReference type="InterPro" id="IPR003658">
    <property type="entry name" value="Anti-sigma_ant"/>
</dbReference>
<dbReference type="RefSeq" id="WP_076665602.1">
    <property type="nucleotide sequence ID" value="NZ_FTPP01000001.1"/>
</dbReference>
<gene>
    <name evidence="4" type="ORF">SAMN05444128_0137</name>
</gene>
<dbReference type="GO" id="GO:0043856">
    <property type="term" value="F:anti-sigma factor antagonist activity"/>
    <property type="evidence" value="ECO:0007669"/>
    <property type="project" value="InterPro"/>
</dbReference>
<comment type="similarity">
    <text evidence="1 2">Belongs to the anti-sigma-factor antagonist family.</text>
</comment>
<dbReference type="CDD" id="cd07043">
    <property type="entry name" value="STAS_anti-anti-sigma_factors"/>
    <property type="match status" value="1"/>
</dbReference>
<dbReference type="Gene3D" id="3.30.750.24">
    <property type="entry name" value="STAS domain"/>
    <property type="match status" value="1"/>
</dbReference>
<feature type="domain" description="STAS" evidence="3">
    <location>
        <begin position="16"/>
        <end position="113"/>
    </location>
</feature>
<sequence>MKTFSVTTDTIGKGALLRFKGELDASSSVYADNALEEAIAASSGFVLIECGELTYISSAGLGVLLAAFQACKLKEMELVMVNMQPKIRNVFEILGLDRLIKSAQTVEDARQLIAK</sequence>
<evidence type="ECO:0000259" key="3">
    <source>
        <dbReference type="PROSITE" id="PS50801"/>
    </source>
</evidence>
<dbReference type="STRING" id="1317125.SAMN05444128_0137"/>
<dbReference type="AlphaFoldDB" id="A0A1R3WA97"/>
<dbReference type="InterPro" id="IPR002645">
    <property type="entry name" value="STAS_dom"/>
</dbReference>
<dbReference type="PANTHER" id="PTHR33495:SF2">
    <property type="entry name" value="ANTI-SIGMA FACTOR ANTAGONIST TM_1081-RELATED"/>
    <property type="match status" value="1"/>
</dbReference>
<evidence type="ECO:0000256" key="1">
    <source>
        <dbReference type="ARBA" id="ARBA00009013"/>
    </source>
</evidence>
<dbReference type="Proteomes" id="UP000187181">
    <property type="component" value="Unassembled WGS sequence"/>
</dbReference>
<keyword evidence="5" id="KW-1185">Reference proteome</keyword>
<organism evidence="4 5">
    <name type="scientific">Pontibacter indicus</name>
    <dbReference type="NCBI Taxonomy" id="1317125"/>
    <lineage>
        <taxon>Bacteria</taxon>
        <taxon>Pseudomonadati</taxon>
        <taxon>Bacteroidota</taxon>
        <taxon>Cytophagia</taxon>
        <taxon>Cytophagales</taxon>
        <taxon>Hymenobacteraceae</taxon>
        <taxon>Pontibacter</taxon>
    </lineage>
</organism>
<accession>A0A1R3WA97</accession>
<dbReference type="EMBL" id="FTPP01000001">
    <property type="protein sequence ID" value="SIT74721.1"/>
    <property type="molecule type" value="Genomic_DNA"/>
</dbReference>
<dbReference type="NCBIfam" id="TIGR00377">
    <property type="entry name" value="ant_ant_sig"/>
    <property type="match status" value="1"/>
</dbReference>
<dbReference type="PROSITE" id="PS50801">
    <property type="entry name" value="STAS"/>
    <property type="match status" value="1"/>
</dbReference>
<evidence type="ECO:0000256" key="2">
    <source>
        <dbReference type="RuleBase" id="RU003749"/>
    </source>
</evidence>
<proteinExistence type="inferred from homology"/>
<name>A0A1R3WA97_9BACT</name>
<dbReference type="OrthoDB" id="9795051at2"/>
<dbReference type="Pfam" id="PF01740">
    <property type="entry name" value="STAS"/>
    <property type="match status" value="1"/>
</dbReference>